<dbReference type="AlphaFoldDB" id="M7PR31"/>
<protein>
    <submittedName>
        <fullName evidence="1">Uncharacterized protein</fullName>
    </submittedName>
</protein>
<dbReference type="Proteomes" id="UP000012019">
    <property type="component" value="Unassembled WGS sequence"/>
</dbReference>
<name>M7PR31_9GAMM</name>
<evidence type="ECO:0000313" key="1">
    <source>
        <dbReference type="EMBL" id="EMR12899.1"/>
    </source>
</evidence>
<dbReference type="PATRIC" id="fig|1286106.3.peg.1608"/>
<gene>
    <name evidence="1" type="ORF">MPL1_08017</name>
</gene>
<accession>M7PR31</accession>
<evidence type="ECO:0000313" key="2">
    <source>
        <dbReference type="Proteomes" id="UP000012019"/>
    </source>
</evidence>
<reference evidence="1 2" key="1">
    <citation type="journal article" date="2013" name="Genome Announc.">
        <title>Draft Genome Sequence of Methylophaga lonarensis MPLT, a Haloalkaliphilic (Non-Methane-Utilizing) Methylotroph.</title>
        <authorList>
            <person name="Shetty S.A."/>
            <person name="Marathe N.P."/>
            <person name="Munot H."/>
            <person name="Antony C.P."/>
            <person name="Dhotre D.P."/>
            <person name="Murrell J.C."/>
            <person name="Shouche Y.S."/>
        </authorList>
    </citation>
    <scope>NUCLEOTIDE SEQUENCE [LARGE SCALE GENOMIC DNA]</scope>
    <source>
        <strain evidence="1 2">MPL</strain>
    </source>
</reference>
<dbReference type="STRING" id="1286106.MPL1_08017"/>
<comment type="caution">
    <text evidence="1">The sequence shown here is derived from an EMBL/GenBank/DDBJ whole genome shotgun (WGS) entry which is preliminary data.</text>
</comment>
<dbReference type="RefSeq" id="WP_009726589.1">
    <property type="nucleotide sequence ID" value="NZ_APHR01000039.1"/>
</dbReference>
<dbReference type="EMBL" id="APHR01000039">
    <property type="protein sequence ID" value="EMR12899.1"/>
    <property type="molecule type" value="Genomic_DNA"/>
</dbReference>
<sequence>MDRLIQVKDIPSSLWSEPEKTLFLSKSLTDSWKKLLASEGLEDLAIEKSPEGFTGGMNKEDTDKHLAWRYTGSCGRVVMTCLDPKNHLSEVSDAYAKTFAGNRVLLVDIPCGSGAGAVSIITILIELRKHGVLPRLPLKLNIVAADISEYALGYCSTQLKQLVSLANEQAIEIEYETHHWDVTDKISTADLIERLNILNQGCDSRLLLLTNFTDFLEKENKWKLAEPQFEQLFIHSRGKFSTAIWIEPQKNNVANFFARLVGWFNTKLIKLFKSDDVKLSTDYAITDAECKHPLKNHKFKIGLSVKRLQLPVKD</sequence>
<keyword evidence="2" id="KW-1185">Reference proteome</keyword>
<organism evidence="1 2">
    <name type="scientific">Methylophaga lonarensis MPL</name>
    <dbReference type="NCBI Taxonomy" id="1286106"/>
    <lineage>
        <taxon>Bacteria</taxon>
        <taxon>Pseudomonadati</taxon>
        <taxon>Pseudomonadota</taxon>
        <taxon>Gammaproteobacteria</taxon>
        <taxon>Thiotrichales</taxon>
        <taxon>Piscirickettsiaceae</taxon>
        <taxon>Methylophaga</taxon>
    </lineage>
</organism>
<dbReference type="eggNOG" id="COG2890">
    <property type="taxonomic scope" value="Bacteria"/>
</dbReference>
<dbReference type="OrthoDB" id="6371113at2"/>
<proteinExistence type="predicted"/>